<organism evidence="1">
    <name type="scientific">Anguilla anguilla</name>
    <name type="common">European freshwater eel</name>
    <name type="synonym">Muraena anguilla</name>
    <dbReference type="NCBI Taxonomy" id="7936"/>
    <lineage>
        <taxon>Eukaryota</taxon>
        <taxon>Metazoa</taxon>
        <taxon>Chordata</taxon>
        <taxon>Craniata</taxon>
        <taxon>Vertebrata</taxon>
        <taxon>Euteleostomi</taxon>
        <taxon>Actinopterygii</taxon>
        <taxon>Neopterygii</taxon>
        <taxon>Teleostei</taxon>
        <taxon>Anguilliformes</taxon>
        <taxon>Anguillidae</taxon>
        <taxon>Anguilla</taxon>
    </lineage>
</organism>
<accession>A0A0E9UF20</accession>
<protein>
    <submittedName>
        <fullName evidence="1">Uncharacterized protein</fullName>
    </submittedName>
</protein>
<sequence>MFTLEYVTKFLSLSPSHLLIRRLLSCVAGTRSASKNKATVGRK</sequence>
<dbReference type="EMBL" id="GBXM01044133">
    <property type="protein sequence ID" value="JAH64444.1"/>
    <property type="molecule type" value="Transcribed_RNA"/>
</dbReference>
<reference evidence="1" key="1">
    <citation type="submission" date="2014-11" db="EMBL/GenBank/DDBJ databases">
        <authorList>
            <person name="Amaro Gonzalez C."/>
        </authorList>
    </citation>
    <scope>NUCLEOTIDE SEQUENCE</scope>
</reference>
<reference evidence="1" key="2">
    <citation type="journal article" date="2015" name="Fish Shellfish Immunol.">
        <title>Early steps in the European eel (Anguilla anguilla)-Vibrio vulnificus interaction in the gills: Role of the RtxA13 toxin.</title>
        <authorList>
            <person name="Callol A."/>
            <person name="Pajuelo D."/>
            <person name="Ebbesson L."/>
            <person name="Teles M."/>
            <person name="MacKenzie S."/>
            <person name="Amaro C."/>
        </authorList>
    </citation>
    <scope>NUCLEOTIDE SEQUENCE</scope>
</reference>
<name>A0A0E9UF20_ANGAN</name>
<dbReference type="AlphaFoldDB" id="A0A0E9UF20"/>
<evidence type="ECO:0000313" key="1">
    <source>
        <dbReference type="EMBL" id="JAH64444.1"/>
    </source>
</evidence>
<proteinExistence type="predicted"/>